<gene>
    <name evidence="1" type="ORF">TTHERM_000016049</name>
</gene>
<keyword evidence="2" id="KW-1185">Reference proteome</keyword>
<reference evidence="2" key="1">
    <citation type="journal article" date="2006" name="PLoS Biol.">
        <title>Macronuclear genome sequence of the ciliate Tetrahymena thermophila, a model eukaryote.</title>
        <authorList>
            <person name="Eisen J.A."/>
            <person name="Coyne R.S."/>
            <person name="Wu M."/>
            <person name="Wu D."/>
            <person name="Thiagarajan M."/>
            <person name="Wortman J.R."/>
            <person name="Badger J.H."/>
            <person name="Ren Q."/>
            <person name="Amedeo P."/>
            <person name="Jones K.M."/>
            <person name="Tallon L.J."/>
            <person name="Delcher A.L."/>
            <person name="Salzberg S.L."/>
            <person name="Silva J.C."/>
            <person name="Haas B.J."/>
            <person name="Majoros W.H."/>
            <person name="Farzad M."/>
            <person name="Carlton J.M."/>
            <person name="Smith R.K. Jr."/>
            <person name="Garg J."/>
            <person name="Pearlman R.E."/>
            <person name="Karrer K.M."/>
            <person name="Sun L."/>
            <person name="Manning G."/>
            <person name="Elde N.C."/>
            <person name="Turkewitz A.P."/>
            <person name="Asai D.J."/>
            <person name="Wilkes D.E."/>
            <person name="Wang Y."/>
            <person name="Cai H."/>
            <person name="Collins K."/>
            <person name="Stewart B.A."/>
            <person name="Lee S.R."/>
            <person name="Wilamowska K."/>
            <person name="Weinberg Z."/>
            <person name="Ruzzo W.L."/>
            <person name="Wloga D."/>
            <person name="Gaertig J."/>
            <person name="Frankel J."/>
            <person name="Tsao C.-C."/>
            <person name="Gorovsky M.A."/>
            <person name="Keeling P.J."/>
            <person name="Waller R.F."/>
            <person name="Patron N.J."/>
            <person name="Cherry J.M."/>
            <person name="Stover N.A."/>
            <person name="Krieger C.J."/>
            <person name="del Toro C."/>
            <person name="Ryder H.F."/>
            <person name="Williamson S.C."/>
            <person name="Barbeau R.A."/>
            <person name="Hamilton E.P."/>
            <person name="Orias E."/>
        </authorList>
    </citation>
    <scope>NUCLEOTIDE SEQUENCE [LARGE SCALE GENOMIC DNA]</scope>
    <source>
        <strain evidence="2">SB210</strain>
    </source>
</reference>
<protein>
    <submittedName>
        <fullName evidence="1">Uncharacterized protein</fullName>
    </submittedName>
</protein>
<dbReference type="GeneID" id="24436832"/>
<dbReference type="RefSeq" id="XP_012651151.1">
    <property type="nucleotide sequence ID" value="XM_012795697.1"/>
</dbReference>
<name>W7XEZ7_TETTS</name>
<evidence type="ECO:0000313" key="2">
    <source>
        <dbReference type="Proteomes" id="UP000009168"/>
    </source>
</evidence>
<evidence type="ECO:0000313" key="1">
    <source>
        <dbReference type="EMBL" id="EWS76367.1"/>
    </source>
</evidence>
<accession>W7XEZ7</accession>
<dbReference type="EMBL" id="GG662845">
    <property type="protein sequence ID" value="EWS76367.1"/>
    <property type="molecule type" value="Genomic_DNA"/>
</dbReference>
<organism evidence="1 2">
    <name type="scientific">Tetrahymena thermophila (strain SB210)</name>
    <dbReference type="NCBI Taxonomy" id="312017"/>
    <lineage>
        <taxon>Eukaryota</taxon>
        <taxon>Sar</taxon>
        <taxon>Alveolata</taxon>
        <taxon>Ciliophora</taxon>
        <taxon>Intramacronucleata</taxon>
        <taxon>Oligohymenophorea</taxon>
        <taxon>Hymenostomatida</taxon>
        <taxon>Tetrahymenina</taxon>
        <taxon>Tetrahymenidae</taxon>
        <taxon>Tetrahymena</taxon>
    </lineage>
</organism>
<dbReference type="AlphaFoldDB" id="W7XEZ7"/>
<dbReference type="KEGG" id="tet:TTHERM_000016049"/>
<sequence>MQLKDQTKNLIVKNILIPNLHPNQQGKDQFNISQLQQLLQENKVTVTFEQKQSLLTEVSCQMRQNKLNQLNCTTIRRVCQKGFFEG</sequence>
<dbReference type="InParanoid" id="W7XEZ7"/>
<dbReference type="Proteomes" id="UP000009168">
    <property type="component" value="Unassembled WGS sequence"/>
</dbReference>
<proteinExistence type="predicted"/>